<feature type="domain" description="HTH araC/xylS-type" evidence="4">
    <location>
        <begin position="216"/>
        <end position="314"/>
    </location>
</feature>
<accession>A0ABU3DFA8</accession>
<evidence type="ECO:0000259" key="4">
    <source>
        <dbReference type="PROSITE" id="PS01124"/>
    </source>
</evidence>
<reference evidence="5 6" key="1">
    <citation type="submission" date="2023-09" db="EMBL/GenBank/DDBJ databases">
        <authorList>
            <person name="Rey-Velasco X."/>
        </authorList>
    </citation>
    <scope>NUCLEOTIDE SEQUENCE [LARGE SCALE GENOMIC DNA]</scope>
    <source>
        <strain evidence="5 6">F158</strain>
    </source>
</reference>
<evidence type="ECO:0000256" key="2">
    <source>
        <dbReference type="ARBA" id="ARBA00023125"/>
    </source>
</evidence>
<sequence>MTGSFSSFATTHLAEAQSHLSNSYCEHRLAARSGAAIGFAHNCTSFGGQVFNTLTYGTEVEVTAEGFDGFYMLEMPIRGGVEVEIGRQQVASERGRALCLSPGRQLRSRWRAETYQLMLQISREAVAEAFERRAHRPMGEGIIFDPVVDLTKAHGRALSRAMRELAALAARAEGCNAPGLQLRVDEVVDLLVSNLPYFEGRSLVPERLFATPTHVRHAMMILRRELAHPVSIAELAQRLGVSERALYEGFERYYQTPPYEILTRLRMEAARPLVREGTEPLSRIAERVGMPHQGRFSAQYKNSFGVLPRADRRAARCTS</sequence>
<dbReference type="PROSITE" id="PS01124">
    <property type="entry name" value="HTH_ARAC_FAMILY_2"/>
    <property type="match status" value="1"/>
</dbReference>
<dbReference type="InterPro" id="IPR035418">
    <property type="entry name" value="AraC-bd_2"/>
</dbReference>
<name>A0ABU3DFA8_9RHOB</name>
<gene>
    <name evidence="5" type="ORF">RM543_06870</name>
</gene>
<keyword evidence="6" id="KW-1185">Reference proteome</keyword>
<dbReference type="Pfam" id="PF12833">
    <property type="entry name" value="HTH_18"/>
    <property type="match status" value="1"/>
</dbReference>
<dbReference type="PANTHER" id="PTHR46796">
    <property type="entry name" value="HTH-TYPE TRANSCRIPTIONAL ACTIVATOR RHAS-RELATED"/>
    <property type="match status" value="1"/>
</dbReference>
<dbReference type="Proteomes" id="UP001265259">
    <property type="component" value="Unassembled WGS sequence"/>
</dbReference>
<dbReference type="Pfam" id="PF14525">
    <property type="entry name" value="AraC_binding_2"/>
    <property type="match status" value="1"/>
</dbReference>
<protein>
    <submittedName>
        <fullName evidence="5">AraC family transcriptional regulator</fullName>
    </submittedName>
</protein>
<dbReference type="RefSeq" id="WP_311690154.1">
    <property type="nucleotide sequence ID" value="NZ_JAVRHL010000002.1"/>
</dbReference>
<keyword evidence="1" id="KW-0805">Transcription regulation</keyword>
<keyword evidence="3" id="KW-0804">Transcription</keyword>
<dbReference type="Gene3D" id="1.10.10.60">
    <property type="entry name" value="Homeodomain-like"/>
    <property type="match status" value="1"/>
</dbReference>
<keyword evidence="2" id="KW-0238">DNA-binding</keyword>
<proteinExistence type="predicted"/>
<dbReference type="SMART" id="SM00342">
    <property type="entry name" value="HTH_ARAC"/>
    <property type="match status" value="1"/>
</dbReference>
<organism evidence="5 6">
    <name type="scientific">Tropicimonas omnivorans</name>
    <dbReference type="NCBI Taxonomy" id="3075590"/>
    <lineage>
        <taxon>Bacteria</taxon>
        <taxon>Pseudomonadati</taxon>
        <taxon>Pseudomonadota</taxon>
        <taxon>Alphaproteobacteria</taxon>
        <taxon>Rhodobacterales</taxon>
        <taxon>Roseobacteraceae</taxon>
        <taxon>Tropicimonas</taxon>
    </lineage>
</organism>
<dbReference type="PROSITE" id="PS00041">
    <property type="entry name" value="HTH_ARAC_FAMILY_1"/>
    <property type="match status" value="1"/>
</dbReference>
<dbReference type="PANTHER" id="PTHR46796:SF12">
    <property type="entry name" value="HTH-TYPE DNA-BINDING TRANSCRIPTIONAL ACTIVATOR EUTR"/>
    <property type="match status" value="1"/>
</dbReference>
<evidence type="ECO:0000256" key="3">
    <source>
        <dbReference type="ARBA" id="ARBA00023163"/>
    </source>
</evidence>
<evidence type="ECO:0000313" key="5">
    <source>
        <dbReference type="EMBL" id="MDT0682400.1"/>
    </source>
</evidence>
<dbReference type="InterPro" id="IPR009057">
    <property type="entry name" value="Homeodomain-like_sf"/>
</dbReference>
<dbReference type="EMBL" id="JAVRHL010000002">
    <property type="protein sequence ID" value="MDT0682400.1"/>
    <property type="molecule type" value="Genomic_DNA"/>
</dbReference>
<dbReference type="InterPro" id="IPR050204">
    <property type="entry name" value="AraC_XylS_family_regulators"/>
</dbReference>
<comment type="caution">
    <text evidence="5">The sequence shown here is derived from an EMBL/GenBank/DDBJ whole genome shotgun (WGS) entry which is preliminary data.</text>
</comment>
<evidence type="ECO:0000313" key="6">
    <source>
        <dbReference type="Proteomes" id="UP001265259"/>
    </source>
</evidence>
<evidence type="ECO:0000256" key="1">
    <source>
        <dbReference type="ARBA" id="ARBA00023015"/>
    </source>
</evidence>
<dbReference type="SUPFAM" id="SSF46689">
    <property type="entry name" value="Homeodomain-like"/>
    <property type="match status" value="2"/>
</dbReference>
<dbReference type="InterPro" id="IPR018062">
    <property type="entry name" value="HTH_AraC-typ_CS"/>
</dbReference>
<dbReference type="InterPro" id="IPR018060">
    <property type="entry name" value="HTH_AraC"/>
</dbReference>